<proteinExistence type="predicted"/>
<accession>A0ABU2N5L3</accession>
<dbReference type="RefSeq" id="WP_311555017.1">
    <property type="nucleotide sequence ID" value="NZ_JAVREJ010000003.1"/>
</dbReference>
<comment type="caution">
    <text evidence="1">The sequence shown here is derived from an EMBL/GenBank/DDBJ whole genome shotgun (WGS) entry which is preliminary data.</text>
</comment>
<keyword evidence="2" id="KW-1185">Reference proteome</keyword>
<organism evidence="1 2">
    <name type="scientific">Pseudonocardia charpentierae</name>
    <dbReference type="NCBI Taxonomy" id="3075545"/>
    <lineage>
        <taxon>Bacteria</taxon>
        <taxon>Bacillati</taxon>
        <taxon>Actinomycetota</taxon>
        <taxon>Actinomycetes</taxon>
        <taxon>Pseudonocardiales</taxon>
        <taxon>Pseudonocardiaceae</taxon>
        <taxon>Pseudonocardia</taxon>
    </lineage>
</organism>
<protein>
    <submittedName>
        <fullName evidence="1">Uncharacterized protein</fullName>
    </submittedName>
</protein>
<name>A0ABU2N5L3_9PSEU</name>
<reference evidence="2" key="1">
    <citation type="submission" date="2023-07" db="EMBL/GenBank/DDBJ databases">
        <title>30 novel species of actinomycetes from the DSMZ collection.</title>
        <authorList>
            <person name="Nouioui I."/>
        </authorList>
    </citation>
    <scope>NUCLEOTIDE SEQUENCE [LARGE SCALE GENOMIC DNA]</scope>
    <source>
        <strain evidence="2">DSM 45834</strain>
    </source>
</reference>
<evidence type="ECO:0000313" key="1">
    <source>
        <dbReference type="EMBL" id="MDT0349045.1"/>
    </source>
</evidence>
<dbReference type="NCBIfam" id="NF046112">
    <property type="entry name" value="MSMEG_6209_Nter"/>
    <property type="match status" value="1"/>
</dbReference>
<sequence length="94" mass="9782">MTGESDHPRTSSVEAANAVAAQVREVRDVLRTDAAAAGIDIARVDAAVDTALAGYAEARVHGFIGVLVERDVRSALRLRQVGAATITADTDDHG</sequence>
<evidence type="ECO:0000313" key="2">
    <source>
        <dbReference type="Proteomes" id="UP001183202"/>
    </source>
</evidence>
<gene>
    <name evidence="1" type="ORF">RM445_05845</name>
</gene>
<dbReference type="Proteomes" id="UP001183202">
    <property type="component" value="Unassembled WGS sequence"/>
</dbReference>
<dbReference type="EMBL" id="JAVREJ010000003">
    <property type="protein sequence ID" value="MDT0349045.1"/>
    <property type="molecule type" value="Genomic_DNA"/>
</dbReference>